<comment type="caution">
    <text evidence="4">The sequence shown here is derived from an EMBL/GenBank/DDBJ whole genome shotgun (WGS) entry which is preliminary data.</text>
</comment>
<gene>
    <name evidence="4" type="ORF">ETSY1_12660</name>
</gene>
<organism evidence="4 5">
    <name type="scientific">Entotheonella factor</name>
    <dbReference type="NCBI Taxonomy" id="1429438"/>
    <lineage>
        <taxon>Bacteria</taxon>
        <taxon>Pseudomonadati</taxon>
        <taxon>Nitrospinota/Tectimicrobiota group</taxon>
        <taxon>Candidatus Tectimicrobiota</taxon>
        <taxon>Candidatus Entotheonellia</taxon>
        <taxon>Candidatus Entotheonellales</taxon>
        <taxon>Candidatus Entotheonellaceae</taxon>
        <taxon>Candidatus Entotheonella</taxon>
    </lineage>
</organism>
<keyword evidence="5" id="KW-1185">Reference proteome</keyword>
<dbReference type="PANTHER" id="PTHR19848">
    <property type="entry name" value="WD40 REPEAT PROTEIN"/>
    <property type="match status" value="1"/>
</dbReference>
<dbReference type="HOGENOM" id="CLU_351500_0_0_7"/>
<dbReference type="InterPro" id="IPR020472">
    <property type="entry name" value="WD40_PAC1"/>
</dbReference>
<name>W4LRM6_ENTF1</name>
<dbReference type="Pfam" id="PF00400">
    <property type="entry name" value="WD40"/>
    <property type="match status" value="8"/>
</dbReference>
<reference evidence="4 5" key="1">
    <citation type="journal article" date="2014" name="Nature">
        <title>An environmental bacterial taxon with a large and distinct metabolic repertoire.</title>
        <authorList>
            <person name="Wilson M.C."/>
            <person name="Mori T."/>
            <person name="Ruckert C."/>
            <person name="Uria A.R."/>
            <person name="Helf M.J."/>
            <person name="Takada K."/>
            <person name="Gernert C."/>
            <person name="Steffens U.A."/>
            <person name="Heycke N."/>
            <person name="Schmitt S."/>
            <person name="Rinke C."/>
            <person name="Helfrich E.J."/>
            <person name="Brachmann A.O."/>
            <person name="Gurgui C."/>
            <person name="Wakimoto T."/>
            <person name="Kracht M."/>
            <person name="Crusemann M."/>
            <person name="Hentschel U."/>
            <person name="Abe I."/>
            <person name="Matsunaga S."/>
            <person name="Kalinowski J."/>
            <person name="Takeyama H."/>
            <person name="Piel J."/>
        </authorList>
    </citation>
    <scope>NUCLEOTIDE SEQUENCE [LARGE SCALE GENOMIC DNA]</scope>
    <source>
        <strain evidence="5">TSY1</strain>
    </source>
</reference>
<evidence type="ECO:0000256" key="3">
    <source>
        <dbReference type="PROSITE-ProRule" id="PRU00221"/>
    </source>
</evidence>
<feature type="repeat" description="WD" evidence="3">
    <location>
        <begin position="201"/>
        <end position="242"/>
    </location>
</feature>
<evidence type="ECO:0008006" key="6">
    <source>
        <dbReference type="Google" id="ProtNLM"/>
    </source>
</evidence>
<feature type="repeat" description="WD" evidence="3">
    <location>
        <begin position="48"/>
        <end position="80"/>
    </location>
</feature>
<keyword evidence="2" id="KW-0677">Repeat</keyword>
<dbReference type="PROSITE" id="PS50294">
    <property type="entry name" value="WD_REPEATS_REGION"/>
    <property type="match status" value="5"/>
</dbReference>
<keyword evidence="1 3" id="KW-0853">WD repeat</keyword>
<dbReference type="InterPro" id="IPR019775">
    <property type="entry name" value="WD40_repeat_CS"/>
</dbReference>
<dbReference type="InterPro" id="IPR015943">
    <property type="entry name" value="WD40/YVTN_repeat-like_dom_sf"/>
</dbReference>
<dbReference type="InterPro" id="IPR001680">
    <property type="entry name" value="WD40_rpt"/>
</dbReference>
<dbReference type="InterPro" id="IPR011041">
    <property type="entry name" value="Quinoprot_gluc/sorb_DH_b-prop"/>
</dbReference>
<sequence>MNLPRQWGLVLWVAMVIFGIARGLPGTATASETAKILPPASPRLVMEAGGHQGIIRQLMFTADGRELVSVSDDKTIRIWSASPDGRRAVLSRTIRGQIGEGREGMLAAAALSPPNAEGRQQWLAVGGYLAGPPEARNAVRLHDYASGEVRALLYGHSYSILALAFSPSGRWLASAGKDNTVRLWDLESLQGAGLSKASLVLTGHTGHIYDLAWSPSGHRLASASADHTTSLWNTQRLAQNRVTLVASLDGHDHRVQTVAFHPDGDVLASGGNDQTIRLWRSHDGKAEGVLARAQHKISALSFSPDGKLLLAGNLDPPKPKRLTVFAYPTGKVHQVFTGHQNLVIATAFHPSGKWVASGGGEYKEILLWNPNTGEILSQLGGRGRTIYAVGFSADGRYLSWGQTLQYKSPNNRGPLQHRFDLETLVRLSGGLPHKSAVRARERVGKLQLVTERGGPYNFMHRLHVKRGAWKRRLHTIERRDLDGHRHSAYSFSPDGKHILSGGLNGVLRLYTLDGKTHVKLVGHVGEIKAVAISADGQWAVTGSNDQTVKLWSLDPPYPTNGAEISPTLTLFPATDGEWVAWTPKGFLAASKHGAHLIGYSINQGLAKVAQHIPVEQLYAHYQQHDLLAPSSIRKHAIALSDKRDTIAVFDFKTEEAHKEYGIGIAEILRAELAALRDLIITVPRQRLQNVAAMQDGRSQMSIVDDAKAIEIGQRVRADRVVVGSVVQFGKTLTVNARAIDVATGDVKAAPSLRVNNRDEQASTSAMLVARDLLNALPVERPQGKTKGFKLMPQFASVLAY</sequence>
<dbReference type="Gene3D" id="2.130.10.10">
    <property type="entry name" value="YVTN repeat-like/Quinoprotein amine dehydrogenase"/>
    <property type="match status" value="4"/>
</dbReference>
<dbReference type="EMBL" id="AZHW01000380">
    <property type="protein sequence ID" value="ETX00047.1"/>
    <property type="molecule type" value="Genomic_DNA"/>
</dbReference>
<dbReference type="Gene3D" id="3.40.50.10610">
    <property type="entry name" value="ABC-type transport auxiliary lipoprotein component"/>
    <property type="match status" value="1"/>
</dbReference>
<feature type="repeat" description="WD" evidence="3">
    <location>
        <begin position="153"/>
        <end position="188"/>
    </location>
</feature>
<dbReference type="PANTHER" id="PTHR19848:SF8">
    <property type="entry name" value="F-BOX AND WD REPEAT DOMAIN CONTAINING 7"/>
    <property type="match status" value="1"/>
</dbReference>
<evidence type="ECO:0000256" key="1">
    <source>
        <dbReference type="ARBA" id="ARBA00022574"/>
    </source>
</evidence>
<accession>W4LRM6</accession>
<dbReference type="SMART" id="SM00320">
    <property type="entry name" value="WD40"/>
    <property type="match status" value="8"/>
</dbReference>
<feature type="repeat" description="WD" evidence="3">
    <location>
        <begin position="248"/>
        <end position="289"/>
    </location>
</feature>
<dbReference type="InterPro" id="IPR036322">
    <property type="entry name" value="WD40_repeat_dom_sf"/>
</dbReference>
<dbReference type="PROSITE" id="PS50082">
    <property type="entry name" value="WD_REPEATS_2"/>
    <property type="match status" value="5"/>
</dbReference>
<protein>
    <recommendedName>
        <fullName evidence="6">Anaphase-promoting complex subunit 4 WD40 domain-containing protein</fullName>
    </recommendedName>
</protein>
<dbReference type="CDD" id="cd00200">
    <property type="entry name" value="WD40"/>
    <property type="match status" value="1"/>
</dbReference>
<dbReference type="SUPFAM" id="SSF101908">
    <property type="entry name" value="Putative isomerase YbhE"/>
    <property type="match status" value="1"/>
</dbReference>
<evidence type="ECO:0000313" key="5">
    <source>
        <dbReference type="Proteomes" id="UP000019141"/>
    </source>
</evidence>
<dbReference type="Proteomes" id="UP000019141">
    <property type="component" value="Unassembled WGS sequence"/>
</dbReference>
<proteinExistence type="predicted"/>
<dbReference type="PRINTS" id="PR00320">
    <property type="entry name" value="GPROTEINBRPT"/>
</dbReference>
<dbReference type="AlphaFoldDB" id="W4LRM6"/>
<dbReference type="PROSITE" id="PS00678">
    <property type="entry name" value="WD_REPEATS_1"/>
    <property type="match status" value="1"/>
</dbReference>
<evidence type="ECO:0000256" key="2">
    <source>
        <dbReference type="ARBA" id="ARBA00022737"/>
    </source>
</evidence>
<feature type="repeat" description="WD" evidence="3">
    <location>
        <begin position="520"/>
        <end position="554"/>
    </location>
</feature>
<dbReference type="SUPFAM" id="SSF50978">
    <property type="entry name" value="WD40 repeat-like"/>
    <property type="match status" value="1"/>
</dbReference>
<evidence type="ECO:0000313" key="4">
    <source>
        <dbReference type="EMBL" id="ETX00047.1"/>
    </source>
</evidence>
<dbReference type="SUPFAM" id="SSF50952">
    <property type="entry name" value="Soluble quinoprotein glucose dehydrogenase"/>
    <property type="match status" value="1"/>
</dbReference>